<comment type="caution">
    <text evidence="1">The sequence shown here is derived from an EMBL/GenBank/DDBJ whole genome shotgun (WGS) entry which is preliminary data.</text>
</comment>
<dbReference type="AlphaFoldDB" id="A0A9P0LJ23"/>
<organism evidence="1 2">
    <name type="scientific">Acanthoscelides obtectus</name>
    <name type="common">Bean weevil</name>
    <name type="synonym">Bruchus obtectus</name>
    <dbReference type="NCBI Taxonomy" id="200917"/>
    <lineage>
        <taxon>Eukaryota</taxon>
        <taxon>Metazoa</taxon>
        <taxon>Ecdysozoa</taxon>
        <taxon>Arthropoda</taxon>
        <taxon>Hexapoda</taxon>
        <taxon>Insecta</taxon>
        <taxon>Pterygota</taxon>
        <taxon>Neoptera</taxon>
        <taxon>Endopterygota</taxon>
        <taxon>Coleoptera</taxon>
        <taxon>Polyphaga</taxon>
        <taxon>Cucujiformia</taxon>
        <taxon>Chrysomeloidea</taxon>
        <taxon>Chrysomelidae</taxon>
        <taxon>Bruchinae</taxon>
        <taxon>Bruchini</taxon>
        <taxon>Acanthoscelides</taxon>
    </lineage>
</organism>
<reference evidence="1" key="1">
    <citation type="submission" date="2022-03" db="EMBL/GenBank/DDBJ databases">
        <authorList>
            <person name="Sayadi A."/>
        </authorList>
    </citation>
    <scope>NUCLEOTIDE SEQUENCE</scope>
</reference>
<accession>A0A9P0LJ23</accession>
<gene>
    <name evidence="1" type="ORF">ACAOBT_LOCUS20722</name>
</gene>
<dbReference type="EMBL" id="CAKOFQ010007137">
    <property type="protein sequence ID" value="CAH1992188.1"/>
    <property type="molecule type" value="Genomic_DNA"/>
</dbReference>
<protein>
    <submittedName>
        <fullName evidence="1">Uncharacterized protein</fullName>
    </submittedName>
</protein>
<keyword evidence="2" id="KW-1185">Reference proteome</keyword>
<proteinExistence type="predicted"/>
<evidence type="ECO:0000313" key="2">
    <source>
        <dbReference type="Proteomes" id="UP001152888"/>
    </source>
</evidence>
<dbReference type="OrthoDB" id="26384at2759"/>
<sequence>MTTLQRDGMWSGSSVSLESSQVVYALVRHAFLAPSVLHGAGSRHREEKNFSTSTLGKLQELLLMRRRKAS</sequence>
<dbReference type="Proteomes" id="UP001152888">
    <property type="component" value="Unassembled WGS sequence"/>
</dbReference>
<name>A0A9P0LJ23_ACAOB</name>
<evidence type="ECO:0000313" key="1">
    <source>
        <dbReference type="EMBL" id="CAH1992188.1"/>
    </source>
</evidence>